<dbReference type="Proteomes" id="UP000886808">
    <property type="component" value="Unassembled WGS sequence"/>
</dbReference>
<comment type="caution">
    <text evidence="2">The sequence shown here is derived from an EMBL/GenBank/DDBJ whole genome shotgun (WGS) entry which is preliminary data.</text>
</comment>
<feature type="transmembrane region" description="Helical" evidence="1">
    <location>
        <begin position="9"/>
        <end position="28"/>
    </location>
</feature>
<evidence type="ECO:0000313" key="3">
    <source>
        <dbReference type="Proteomes" id="UP000886808"/>
    </source>
</evidence>
<gene>
    <name evidence="2" type="primary">yunB</name>
    <name evidence="2" type="ORF">H9746_00260</name>
</gene>
<dbReference type="PIRSF" id="PIRSF021383">
    <property type="entry name" value="YunB"/>
    <property type="match status" value="1"/>
</dbReference>
<keyword evidence="1" id="KW-0812">Transmembrane</keyword>
<dbReference type="InterPro" id="IPR014197">
    <property type="entry name" value="Sporulation_prot_YunB"/>
</dbReference>
<dbReference type="NCBIfam" id="TIGR02832">
    <property type="entry name" value="spo_yunB"/>
    <property type="match status" value="1"/>
</dbReference>
<keyword evidence="1" id="KW-0472">Membrane</keyword>
<keyword evidence="1" id="KW-1133">Transmembrane helix</keyword>
<reference evidence="2" key="1">
    <citation type="journal article" date="2021" name="PeerJ">
        <title>Extensive microbial diversity within the chicken gut microbiome revealed by metagenomics and culture.</title>
        <authorList>
            <person name="Gilroy R."/>
            <person name="Ravi A."/>
            <person name="Getino M."/>
            <person name="Pursley I."/>
            <person name="Horton D.L."/>
            <person name="Alikhan N.F."/>
            <person name="Baker D."/>
            <person name="Gharbi K."/>
            <person name="Hall N."/>
            <person name="Watson M."/>
            <person name="Adriaenssens E.M."/>
            <person name="Foster-Nyarko E."/>
            <person name="Jarju S."/>
            <person name="Secka A."/>
            <person name="Antonio M."/>
            <person name="Oren A."/>
            <person name="Chaudhuri R.R."/>
            <person name="La Ragione R."/>
            <person name="Hildebrand F."/>
            <person name="Pallen M.J."/>
        </authorList>
    </citation>
    <scope>NUCLEOTIDE SEQUENCE</scope>
    <source>
        <strain evidence="2">CHK193-4272</strain>
    </source>
</reference>
<dbReference type="Pfam" id="PF09560">
    <property type="entry name" value="Spore_YunB"/>
    <property type="match status" value="1"/>
</dbReference>
<evidence type="ECO:0000313" key="2">
    <source>
        <dbReference type="EMBL" id="HIV61278.1"/>
    </source>
</evidence>
<protein>
    <submittedName>
        <fullName evidence="2">Sporulation protein YunB</fullName>
    </submittedName>
</protein>
<organism evidence="2 3">
    <name type="scientific">Candidatus Butyricicoccus avistercoris</name>
    <dbReference type="NCBI Taxonomy" id="2838518"/>
    <lineage>
        <taxon>Bacteria</taxon>
        <taxon>Bacillati</taxon>
        <taxon>Bacillota</taxon>
        <taxon>Clostridia</taxon>
        <taxon>Eubacteriales</taxon>
        <taxon>Butyricicoccaceae</taxon>
        <taxon>Butyricicoccus</taxon>
    </lineage>
</organism>
<sequence length="219" mass="24456">MKRKRVKKIFLLFILLFIILFYIFLKILRPIALQYSQNVIQQTASYAIHDALTDIIYENRSDYQQLVTLERDSLNQVTALKTDTILADFLKIQISRTTYDALNTLEQSGVDIPLGSIFAPTLFAGHGPSIHVGIASLGFADADFISAFTSAGINQTRHQILLEVNAEAQLITCFGMSDVKITNELVVTDTVIVGNVPESYTYIDDTEQSLLGKINDYAN</sequence>
<reference evidence="2" key="2">
    <citation type="submission" date="2021-04" db="EMBL/GenBank/DDBJ databases">
        <authorList>
            <person name="Gilroy R."/>
        </authorList>
    </citation>
    <scope>NUCLEOTIDE SEQUENCE</scope>
    <source>
        <strain evidence="2">CHK193-4272</strain>
    </source>
</reference>
<proteinExistence type="predicted"/>
<dbReference type="AlphaFoldDB" id="A0A9D1PFP4"/>
<name>A0A9D1PFP4_9FIRM</name>
<dbReference type="EMBL" id="DXIE01000003">
    <property type="protein sequence ID" value="HIV61278.1"/>
    <property type="molecule type" value="Genomic_DNA"/>
</dbReference>
<evidence type="ECO:0000256" key="1">
    <source>
        <dbReference type="SAM" id="Phobius"/>
    </source>
</evidence>
<accession>A0A9D1PFP4</accession>